<reference evidence="6" key="1">
    <citation type="submission" date="2019-03" db="EMBL/GenBank/DDBJ databases">
        <title>Afifella sp. nov., isolated from activated sludge.</title>
        <authorList>
            <person name="Li Q."/>
            <person name="Liu Y."/>
        </authorList>
    </citation>
    <scope>NUCLEOTIDE SEQUENCE</scope>
    <source>
        <strain evidence="6">L72</strain>
    </source>
</reference>
<feature type="transmembrane region" description="Helical" evidence="5">
    <location>
        <begin position="133"/>
        <end position="153"/>
    </location>
</feature>
<comment type="subcellular location">
    <subcellularLocation>
        <location evidence="1">Membrane</location>
        <topology evidence="1">Multi-pass membrane protein</topology>
    </subcellularLocation>
</comment>
<evidence type="ECO:0000313" key="6">
    <source>
        <dbReference type="EMBL" id="MYZ47514.1"/>
    </source>
</evidence>
<dbReference type="Proteomes" id="UP000773614">
    <property type="component" value="Unassembled WGS sequence"/>
</dbReference>
<dbReference type="AlphaFoldDB" id="A0A964T3A9"/>
<feature type="transmembrane region" description="Helical" evidence="5">
    <location>
        <begin position="60"/>
        <end position="86"/>
    </location>
</feature>
<name>A0A964T3A9_9HYPH</name>
<protein>
    <submittedName>
        <fullName evidence="6">Sulfate transporter family protein</fullName>
    </submittedName>
</protein>
<keyword evidence="2 5" id="KW-0812">Transmembrane</keyword>
<dbReference type="EMBL" id="SPKJ01000016">
    <property type="protein sequence ID" value="MYZ47514.1"/>
    <property type="molecule type" value="Genomic_DNA"/>
</dbReference>
<feature type="transmembrane region" description="Helical" evidence="5">
    <location>
        <begin position="181"/>
        <end position="210"/>
    </location>
</feature>
<evidence type="ECO:0000256" key="3">
    <source>
        <dbReference type="ARBA" id="ARBA00022989"/>
    </source>
</evidence>
<dbReference type="OrthoDB" id="5421146at2"/>
<evidence type="ECO:0000256" key="5">
    <source>
        <dbReference type="SAM" id="Phobius"/>
    </source>
</evidence>
<keyword evidence="4 5" id="KW-0472">Membrane</keyword>
<evidence type="ECO:0000256" key="2">
    <source>
        <dbReference type="ARBA" id="ARBA00022692"/>
    </source>
</evidence>
<accession>A0A964T3A9</accession>
<dbReference type="NCBIfam" id="NF009407">
    <property type="entry name" value="PRK12768.1"/>
    <property type="match status" value="1"/>
</dbReference>
<dbReference type="Pfam" id="PF07264">
    <property type="entry name" value="EI24"/>
    <property type="match status" value="1"/>
</dbReference>
<sequence length="230" mass="24857">MIGAAMLAFEQIFSAPFRSVMWKALALTVALLAVLWIALQHVVLYLVVLPFPWLETAFSIVSGVGIVVGLAFFIAPVTSLFAGLFLDDVAEVVERTHYPADPPGRAMPLGRSVLTTLQFTGVVVLVNLVALPLVFLLGFGVIVFFVANGYLLGREYFELAALRFHSHETTRALRLRNSGRVFLSGLAIAAFLSVPLLNLFTPLFATAFMVHVQKRISARESGAGGVLAPA</sequence>
<feature type="transmembrane region" description="Helical" evidence="5">
    <location>
        <begin position="24"/>
        <end position="48"/>
    </location>
</feature>
<organism evidence="6 7">
    <name type="scientific">Propylenella binzhouense</name>
    <dbReference type="NCBI Taxonomy" id="2555902"/>
    <lineage>
        <taxon>Bacteria</taxon>
        <taxon>Pseudomonadati</taxon>
        <taxon>Pseudomonadota</taxon>
        <taxon>Alphaproteobacteria</taxon>
        <taxon>Hyphomicrobiales</taxon>
        <taxon>Propylenellaceae</taxon>
        <taxon>Propylenella</taxon>
    </lineage>
</organism>
<keyword evidence="3 5" id="KW-1133">Transmembrane helix</keyword>
<keyword evidence="7" id="KW-1185">Reference proteome</keyword>
<evidence type="ECO:0000256" key="4">
    <source>
        <dbReference type="ARBA" id="ARBA00023136"/>
    </source>
</evidence>
<dbReference type="InterPro" id="IPR059112">
    <property type="entry name" value="CysZ/EI24"/>
</dbReference>
<evidence type="ECO:0000256" key="1">
    <source>
        <dbReference type="ARBA" id="ARBA00004141"/>
    </source>
</evidence>
<dbReference type="RefSeq" id="WP_161139863.1">
    <property type="nucleotide sequence ID" value="NZ_SPKJ01000016.1"/>
</dbReference>
<proteinExistence type="predicted"/>
<gene>
    <name evidence="6" type="ORF">E4O86_07290</name>
</gene>
<evidence type="ECO:0000313" key="7">
    <source>
        <dbReference type="Proteomes" id="UP000773614"/>
    </source>
</evidence>
<comment type="caution">
    <text evidence="6">The sequence shown here is derived from an EMBL/GenBank/DDBJ whole genome shotgun (WGS) entry which is preliminary data.</text>
</comment>